<accession>A0A5D3K8P5</accession>
<dbReference type="AlphaFoldDB" id="A0A5D3K8P5"/>
<gene>
    <name evidence="1" type="ORF">FXB40_25550</name>
</gene>
<sequence>MEVTLKANAVCDPPSRLMREERLLSFLVHNTEWEQHLFDHKTSLSRATLVELVRYQSSCEYDPTKAFADARQATSCTKRWRDESRQGTRG</sequence>
<proteinExistence type="predicted"/>
<keyword evidence="2" id="KW-1185">Reference proteome</keyword>
<name>A0A5D3K8P5_9BRAD</name>
<dbReference type="Proteomes" id="UP000324758">
    <property type="component" value="Unassembled WGS sequence"/>
</dbReference>
<comment type="caution">
    <text evidence="1">The sequence shown here is derived from an EMBL/GenBank/DDBJ whole genome shotgun (WGS) entry which is preliminary data.</text>
</comment>
<evidence type="ECO:0000313" key="1">
    <source>
        <dbReference type="EMBL" id="TYL92439.1"/>
    </source>
</evidence>
<organism evidence="1 2">
    <name type="scientific">Bradyrhizobium rifense</name>
    <dbReference type="NCBI Taxonomy" id="515499"/>
    <lineage>
        <taxon>Bacteria</taxon>
        <taxon>Pseudomonadati</taxon>
        <taxon>Pseudomonadota</taxon>
        <taxon>Alphaproteobacteria</taxon>
        <taxon>Hyphomicrobiales</taxon>
        <taxon>Nitrobacteraceae</taxon>
        <taxon>Bradyrhizobium</taxon>
    </lineage>
</organism>
<protein>
    <submittedName>
        <fullName evidence="1">Uncharacterized protein</fullName>
    </submittedName>
</protein>
<reference evidence="1 2" key="1">
    <citation type="submission" date="2019-08" db="EMBL/GenBank/DDBJ databases">
        <title>Bradyrhizobium hipponensis sp. nov., a rhizobium isolated from a Lupinus angustifolius root nodule in Tunisia.</title>
        <authorList>
            <person name="Off K."/>
            <person name="Rejili M."/>
            <person name="Mars M."/>
            <person name="Brachmann A."/>
            <person name="Marin M."/>
        </authorList>
    </citation>
    <scope>NUCLEOTIDE SEQUENCE [LARGE SCALE GENOMIC DNA]</scope>
    <source>
        <strain evidence="1 2">CTAW71</strain>
    </source>
</reference>
<dbReference type="EMBL" id="VSSS01000038">
    <property type="protein sequence ID" value="TYL92439.1"/>
    <property type="molecule type" value="Genomic_DNA"/>
</dbReference>
<evidence type="ECO:0000313" key="2">
    <source>
        <dbReference type="Proteomes" id="UP000324758"/>
    </source>
</evidence>